<dbReference type="AlphaFoldDB" id="A0A6L6PT63"/>
<keyword evidence="6" id="KW-0969">Cilium</keyword>
<accession>A0A6L6PT63</accession>
<dbReference type="Proteomes" id="UP000484015">
    <property type="component" value="Unassembled WGS sequence"/>
</dbReference>
<evidence type="ECO:0000256" key="4">
    <source>
        <dbReference type="ARBA" id="ARBA00023143"/>
    </source>
</evidence>
<keyword evidence="4" id="KW-0975">Bacterial flagellum</keyword>
<evidence type="ECO:0000313" key="6">
    <source>
        <dbReference type="EMBL" id="MTW00469.1"/>
    </source>
</evidence>
<comment type="subcellular location">
    <subcellularLocation>
        <location evidence="1">Bacterial flagellum</location>
    </subcellularLocation>
    <subcellularLocation>
        <location evidence="2">Secreted</location>
    </subcellularLocation>
</comment>
<keyword evidence="6" id="KW-0282">Flagellum</keyword>
<reference evidence="6 7" key="1">
    <citation type="submission" date="2019-11" db="EMBL/GenBank/DDBJ databases">
        <title>Type strains purchased from KCTC, JCM and DSMZ.</title>
        <authorList>
            <person name="Lu H."/>
        </authorList>
    </citation>
    <scope>NUCLEOTIDE SEQUENCE [LARGE SCALE GENOMIC DNA]</scope>
    <source>
        <strain evidence="6 7">KCTC 42409</strain>
    </source>
</reference>
<evidence type="ECO:0000256" key="2">
    <source>
        <dbReference type="ARBA" id="ARBA00004613"/>
    </source>
</evidence>
<evidence type="ECO:0000256" key="3">
    <source>
        <dbReference type="ARBA" id="ARBA00005709"/>
    </source>
</evidence>
<feature type="domain" description="Flagellin N-terminal" evidence="5">
    <location>
        <begin position="6"/>
        <end position="142"/>
    </location>
</feature>
<dbReference type="Gene3D" id="1.20.1330.10">
    <property type="entry name" value="f41 fragment of flagellin, N-terminal domain"/>
    <property type="match status" value="2"/>
</dbReference>
<dbReference type="SUPFAM" id="SSF64518">
    <property type="entry name" value="Phase 1 flagellin"/>
    <property type="match status" value="1"/>
</dbReference>
<dbReference type="NCBIfam" id="TIGR02550">
    <property type="entry name" value="flagell_flgL"/>
    <property type="match status" value="1"/>
</dbReference>
<dbReference type="RefSeq" id="WP_155436902.1">
    <property type="nucleotide sequence ID" value="NZ_WNLA01000001.1"/>
</dbReference>
<organism evidence="6 7">
    <name type="scientific">Pseudoduganella ginsengisoli</name>
    <dbReference type="NCBI Taxonomy" id="1462440"/>
    <lineage>
        <taxon>Bacteria</taxon>
        <taxon>Pseudomonadati</taxon>
        <taxon>Pseudomonadota</taxon>
        <taxon>Betaproteobacteria</taxon>
        <taxon>Burkholderiales</taxon>
        <taxon>Oxalobacteraceae</taxon>
        <taxon>Telluria group</taxon>
        <taxon>Pseudoduganella</taxon>
    </lineage>
</organism>
<dbReference type="PANTHER" id="PTHR42792">
    <property type="entry name" value="FLAGELLIN"/>
    <property type="match status" value="1"/>
</dbReference>
<gene>
    <name evidence="6" type="primary">flgL</name>
    <name evidence="6" type="ORF">GM668_00050</name>
</gene>
<dbReference type="EMBL" id="WNLA01000001">
    <property type="protein sequence ID" value="MTW00469.1"/>
    <property type="molecule type" value="Genomic_DNA"/>
</dbReference>
<dbReference type="GO" id="GO:0009424">
    <property type="term" value="C:bacterial-type flagellum hook"/>
    <property type="evidence" value="ECO:0007669"/>
    <property type="project" value="InterPro"/>
</dbReference>
<protein>
    <submittedName>
        <fullName evidence="6">Flagellar hook-associated protein 3</fullName>
    </submittedName>
</protein>
<proteinExistence type="inferred from homology"/>
<keyword evidence="7" id="KW-1185">Reference proteome</keyword>
<evidence type="ECO:0000256" key="1">
    <source>
        <dbReference type="ARBA" id="ARBA00004365"/>
    </source>
</evidence>
<sequence>MIMRISTRTIFDHGKNQLASLQTNMSRIQQQLSTGRKNLAPSDDPIATARALEITQSQSVNTQLVTNRQNARSSLSQEEVALSSTTSLLQDVKTLAVNGGNGSMTNADRGMIAVELEARLTDLLGIANTADGAGGYLFSGYKDSIPFARTSTGAIYQGDQGERTLQVGSTRTLAISDSGSSIFEANPTGNGTFQTGADPANVTRGGSGIISPGSVTDANAITNHQYEINFSRTPGSPGIPDTVTYTVTDLTLGQPVPPNPNPPDPIPYKSGETIAFDGLQFEIHGNPADQDKFTVNPSNKKSIFETLQDVITALRSDATGEVGQAKLNNLLNSANANIDNAIDNVLSVRASVGARLKEMDYLDSAGEDLNIQYASTLSDLQDVDTITAISNFTQQQISLEAAQKSYKTLTSLSLFNFIG</sequence>
<dbReference type="InterPro" id="IPR013384">
    <property type="entry name" value="Flagell_FlgL"/>
</dbReference>
<evidence type="ECO:0000313" key="7">
    <source>
        <dbReference type="Proteomes" id="UP000484015"/>
    </source>
</evidence>
<dbReference type="Pfam" id="PF00669">
    <property type="entry name" value="Flagellin_N"/>
    <property type="match status" value="1"/>
</dbReference>
<evidence type="ECO:0000259" key="5">
    <source>
        <dbReference type="Pfam" id="PF00669"/>
    </source>
</evidence>
<dbReference type="GO" id="GO:0005576">
    <property type="term" value="C:extracellular region"/>
    <property type="evidence" value="ECO:0007669"/>
    <property type="project" value="UniProtKB-SubCell"/>
</dbReference>
<comment type="caution">
    <text evidence="6">The sequence shown here is derived from an EMBL/GenBank/DDBJ whole genome shotgun (WGS) entry which is preliminary data.</text>
</comment>
<dbReference type="InterPro" id="IPR001492">
    <property type="entry name" value="Flagellin"/>
</dbReference>
<keyword evidence="6" id="KW-0966">Cell projection</keyword>
<dbReference type="OrthoDB" id="9768249at2"/>
<comment type="similarity">
    <text evidence="3">Belongs to the bacterial flagellin family.</text>
</comment>
<dbReference type="GO" id="GO:0071973">
    <property type="term" value="P:bacterial-type flagellum-dependent cell motility"/>
    <property type="evidence" value="ECO:0007669"/>
    <property type="project" value="InterPro"/>
</dbReference>
<dbReference type="InterPro" id="IPR001029">
    <property type="entry name" value="Flagellin_N"/>
</dbReference>
<dbReference type="PANTHER" id="PTHR42792:SF1">
    <property type="entry name" value="FLAGELLAR HOOK-ASSOCIATED PROTEIN 3"/>
    <property type="match status" value="1"/>
</dbReference>
<dbReference type="GO" id="GO:0005198">
    <property type="term" value="F:structural molecule activity"/>
    <property type="evidence" value="ECO:0007669"/>
    <property type="project" value="InterPro"/>
</dbReference>
<name>A0A6L6PT63_9BURK</name>